<comment type="caution">
    <text evidence="1">The sequence shown here is derived from an EMBL/GenBank/DDBJ whole genome shotgun (WGS) entry which is preliminary data.</text>
</comment>
<dbReference type="OrthoDB" id="690068at2759"/>
<dbReference type="EMBL" id="LUCH01006225">
    <property type="protein sequence ID" value="KAF5397465.1"/>
    <property type="molecule type" value="Genomic_DNA"/>
</dbReference>
<evidence type="ECO:0000313" key="1">
    <source>
        <dbReference type="EMBL" id="KAF5397465.1"/>
    </source>
</evidence>
<reference evidence="1" key="1">
    <citation type="submission" date="2019-05" db="EMBL/GenBank/DDBJ databases">
        <title>Annotation for the trematode Paragonimus heterotremus.</title>
        <authorList>
            <person name="Choi Y.-J."/>
        </authorList>
    </citation>
    <scope>NUCLEOTIDE SEQUENCE</scope>
    <source>
        <strain evidence="1">LC</strain>
    </source>
</reference>
<sequence length="298" mass="31301">MEQYDVYSARNGLSDTNFCIPRGHGKLKRDKSDFGNDEIKLTSPKVPRHALPHHMDTGTHQSDVSAMSVLPRLLRTMANGNGRDVNLGVTNSSAPEHRPALVNGGVENGNHSSVACGSSVNDVDSSSSSSSFVSTPSSVSSSSIISFLTPEQLGPVAAMAAALSAPSTTATSVLESSESSGLVTLATASSMLEKEWLARTAFANNENSNFHGAHSTAVTTSNLEVSQSANDLITLTVEHGTDSNSDGSPPLLFRTLTSPHSQINGSTPVTRAVLNVQSTLDGDFVHFSFLITAYNVII</sequence>
<organism evidence="1 2">
    <name type="scientific">Paragonimus heterotremus</name>
    <dbReference type="NCBI Taxonomy" id="100268"/>
    <lineage>
        <taxon>Eukaryota</taxon>
        <taxon>Metazoa</taxon>
        <taxon>Spiralia</taxon>
        <taxon>Lophotrochozoa</taxon>
        <taxon>Platyhelminthes</taxon>
        <taxon>Trematoda</taxon>
        <taxon>Digenea</taxon>
        <taxon>Plagiorchiida</taxon>
        <taxon>Troglotremata</taxon>
        <taxon>Troglotrematidae</taxon>
        <taxon>Paragonimus</taxon>
    </lineage>
</organism>
<proteinExistence type="predicted"/>
<gene>
    <name evidence="1" type="ORF">PHET_08862</name>
</gene>
<keyword evidence="2" id="KW-1185">Reference proteome</keyword>
<dbReference type="Proteomes" id="UP000748531">
    <property type="component" value="Unassembled WGS sequence"/>
</dbReference>
<evidence type="ECO:0000313" key="2">
    <source>
        <dbReference type="Proteomes" id="UP000748531"/>
    </source>
</evidence>
<name>A0A8J4WNQ2_9TREM</name>
<accession>A0A8J4WNQ2</accession>
<protein>
    <submittedName>
        <fullName evidence="1">Uncharacterized protein</fullName>
    </submittedName>
</protein>
<dbReference type="AlphaFoldDB" id="A0A8J4WNQ2"/>